<evidence type="ECO:0000313" key="3">
    <source>
        <dbReference type="Proteomes" id="UP000527352"/>
    </source>
</evidence>
<protein>
    <recommendedName>
        <fullName evidence="1">DUF6575 domain-containing protein</fullName>
    </recommendedName>
</protein>
<sequence length="422" mass="49005">MKKSELLFIKSEAFGSLYYHNVYSFYEQPLTFVALNDYGQLFFCYSLGLDDEYIKDQWIIVPISEENVNKLEQKDIPIIKAIKQSSTSHVLILDILLESGELIEKKALAKNLDFFFPDENVFIHENVNYDGTRKHTHRIRFSKKAQSPIASDVLDSASKAFNEFCKNFLKYFDVKTNFYHHDAIVGSFVYRVKASQIEELQSKGHAILSRISNIDEFIYAIENKEIDLRLARNLFDELLNSELKVELYDEESTELILSLEHEYVQSLLKEVDKRIGVYLDSTMVPQADNLDRIKLYLGLVAENQIVTSDNLKVDPRQVSYYRDACQLLSLTHSYGKITPIGYKALMADNEEDFLKIIQRQFEEMECGHIWMTEQNVTSMLEINENTAAQFLIKNCNGLSDNTSKRRAQTLSSWVRKFKKYAI</sequence>
<evidence type="ECO:0000313" key="2">
    <source>
        <dbReference type="EMBL" id="NLQ23418.1"/>
    </source>
</evidence>
<name>A0ABX1KQ17_9GAMM</name>
<feature type="domain" description="DUF6575" evidence="1">
    <location>
        <begin position="7"/>
        <end position="200"/>
    </location>
</feature>
<dbReference type="Pfam" id="PF20215">
    <property type="entry name" value="DUF6575"/>
    <property type="match status" value="1"/>
</dbReference>
<gene>
    <name evidence="2" type="ORF">HGO26_11095</name>
</gene>
<comment type="caution">
    <text evidence="2">The sequence shown here is derived from an EMBL/GenBank/DDBJ whole genome shotgun (WGS) entry which is preliminary data.</text>
</comment>
<dbReference type="Proteomes" id="UP000527352">
    <property type="component" value="Unassembled WGS sequence"/>
</dbReference>
<dbReference type="InterPro" id="IPR046482">
    <property type="entry name" value="DUF6575"/>
</dbReference>
<accession>A0ABX1KQ17</accession>
<dbReference type="EMBL" id="JABAEB010000006">
    <property type="protein sequence ID" value="NLQ23418.1"/>
    <property type="molecule type" value="Genomic_DNA"/>
</dbReference>
<reference evidence="2 3" key="1">
    <citation type="submission" date="2020-04" db="EMBL/GenBank/DDBJ databases">
        <title>The first description of lens atrophy caused by putative novel Shewanella sp. that is a new emerging pathogen for cultured rainbow trout?</title>
        <authorList>
            <person name="Saticioglu I.B."/>
            <person name="Duman M."/>
            <person name="Altun S."/>
        </authorList>
    </citation>
    <scope>NUCLEOTIDE SEQUENCE [LARGE SCALE GENOMIC DNA]</scope>
    <source>
        <strain evidence="2 3">S-1</strain>
    </source>
</reference>
<keyword evidence="3" id="KW-1185">Reference proteome</keyword>
<organism evidence="2 3">
    <name type="scientific">Shewanella oncorhynchi</name>
    <dbReference type="NCBI Taxonomy" id="2726434"/>
    <lineage>
        <taxon>Bacteria</taxon>
        <taxon>Pseudomonadati</taxon>
        <taxon>Pseudomonadota</taxon>
        <taxon>Gammaproteobacteria</taxon>
        <taxon>Alteromonadales</taxon>
        <taxon>Shewanellaceae</taxon>
        <taxon>Shewanella</taxon>
    </lineage>
</organism>
<proteinExistence type="predicted"/>
<evidence type="ECO:0000259" key="1">
    <source>
        <dbReference type="Pfam" id="PF20215"/>
    </source>
</evidence>
<dbReference type="RefSeq" id="WP_168825197.1">
    <property type="nucleotide sequence ID" value="NZ_JABAEB010000006.1"/>
</dbReference>